<dbReference type="SMART" id="SM00343">
    <property type="entry name" value="ZnF_C2HC"/>
    <property type="match status" value="1"/>
</dbReference>
<dbReference type="SUPFAM" id="SSF57756">
    <property type="entry name" value="Retrovirus zinc finger-like domains"/>
    <property type="match status" value="1"/>
</dbReference>
<gene>
    <name evidence="4" type="ORF">CFOL_v3_16994</name>
</gene>
<dbReference type="AlphaFoldDB" id="A0A1Q3BZR9"/>
<dbReference type="Gene3D" id="4.10.60.10">
    <property type="entry name" value="Zinc finger, CCHC-type"/>
    <property type="match status" value="1"/>
</dbReference>
<dbReference type="PROSITE" id="PS50158">
    <property type="entry name" value="ZF_CCHC"/>
    <property type="match status" value="1"/>
</dbReference>
<dbReference type="Pfam" id="PF00098">
    <property type="entry name" value="zf-CCHC"/>
    <property type="match status" value="1"/>
</dbReference>
<organism evidence="4 5">
    <name type="scientific">Cephalotus follicularis</name>
    <name type="common">Albany pitcher plant</name>
    <dbReference type="NCBI Taxonomy" id="3775"/>
    <lineage>
        <taxon>Eukaryota</taxon>
        <taxon>Viridiplantae</taxon>
        <taxon>Streptophyta</taxon>
        <taxon>Embryophyta</taxon>
        <taxon>Tracheophyta</taxon>
        <taxon>Spermatophyta</taxon>
        <taxon>Magnoliopsida</taxon>
        <taxon>eudicotyledons</taxon>
        <taxon>Gunneridae</taxon>
        <taxon>Pentapetalae</taxon>
        <taxon>rosids</taxon>
        <taxon>fabids</taxon>
        <taxon>Oxalidales</taxon>
        <taxon>Cephalotaceae</taxon>
        <taxon>Cephalotus</taxon>
    </lineage>
</organism>
<dbReference type="Pfam" id="PF14223">
    <property type="entry name" value="Retrotran_gag_2"/>
    <property type="match status" value="1"/>
</dbReference>
<dbReference type="InterPro" id="IPR001878">
    <property type="entry name" value="Znf_CCHC"/>
</dbReference>
<feature type="region of interest" description="Disordered" evidence="2">
    <location>
        <begin position="197"/>
        <end position="220"/>
    </location>
</feature>
<dbReference type="PANTHER" id="PTHR47481:SF7">
    <property type="entry name" value="CCHC-TYPE DOMAIN-CONTAINING PROTEIN"/>
    <property type="match status" value="1"/>
</dbReference>
<reference evidence="5" key="1">
    <citation type="submission" date="2016-04" db="EMBL/GenBank/DDBJ databases">
        <title>Cephalotus genome sequencing.</title>
        <authorList>
            <person name="Fukushima K."/>
            <person name="Hasebe M."/>
            <person name="Fang X."/>
        </authorList>
    </citation>
    <scope>NUCLEOTIDE SEQUENCE [LARGE SCALE GENOMIC DNA]</scope>
    <source>
        <strain evidence="5">cv. St1</strain>
    </source>
</reference>
<dbReference type="GO" id="GO:0008270">
    <property type="term" value="F:zinc ion binding"/>
    <property type="evidence" value="ECO:0007669"/>
    <property type="project" value="UniProtKB-KW"/>
</dbReference>
<evidence type="ECO:0000259" key="3">
    <source>
        <dbReference type="PROSITE" id="PS50158"/>
    </source>
</evidence>
<feature type="non-terminal residue" evidence="4">
    <location>
        <position position="301"/>
    </location>
</feature>
<keyword evidence="1" id="KW-0479">Metal-binding</keyword>
<dbReference type="PANTHER" id="PTHR47481">
    <property type="match status" value="1"/>
</dbReference>
<dbReference type="OrthoDB" id="1730120at2759"/>
<keyword evidence="1" id="KW-0863">Zinc-finger</keyword>
<proteinExistence type="predicted"/>
<sequence length="301" mass="33950">MKDMLVDRDLWHVITDPRPMTVDLKLKDSGKTETESLSSSTAEWDKSDRKARSLIRLCLADSVLVNVATEPTAKDLWTKLESLYQSKSLVNKLFLRKKLYNLRMKDGDNFSNHLHEFNTIIGQMLSIGVDVKEDDKAITLLSSLPDSWDNLIVAIGSGTTTLCFENVVAALLSEEMRRLSMGGSSKDALFVRGRTTERKQKGFGDRSKSRGRSKSRDKVKGNCWNCGKPGHLRRDCKSKAVNPERQTNEGSSSGKNKNDDNDVGDLYFASCLAQSDRDIWIIDTGASFHMTPHRDWFCDYE</sequence>
<keyword evidence="1" id="KW-0862">Zinc</keyword>
<keyword evidence="5" id="KW-1185">Reference proteome</keyword>
<comment type="caution">
    <text evidence="4">The sequence shown here is derived from an EMBL/GenBank/DDBJ whole genome shotgun (WGS) entry which is preliminary data.</text>
</comment>
<feature type="domain" description="CCHC-type" evidence="3">
    <location>
        <begin position="223"/>
        <end position="238"/>
    </location>
</feature>
<evidence type="ECO:0000313" key="4">
    <source>
        <dbReference type="EMBL" id="GAV73510.1"/>
    </source>
</evidence>
<evidence type="ECO:0000256" key="2">
    <source>
        <dbReference type="SAM" id="MobiDB-lite"/>
    </source>
</evidence>
<feature type="region of interest" description="Disordered" evidence="2">
    <location>
        <begin position="235"/>
        <end position="259"/>
    </location>
</feature>
<dbReference type="InterPro" id="IPR054722">
    <property type="entry name" value="PolX-like_BBD"/>
</dbReference>
<dbReference type="STRING" id="3775.A0A1Q3BZR9"/>
<accession>A0A1Q3BZR9</accession>
<dbReference type="Proteomes" id="UP000187406">
    <property type="component" value="Unassembled WGS sequence"/>
</dbReference>
<dbReference type="EMBL" id="BDDD01001114">
    <property type="protein sequence ID" value="GAV73510.1"/>
    <property type="molecule type" value="Genomic_DNA"/>
</dbReference>
<dbReference type="Pfam" id="PF22936">
    <property type="entry name" value="Pol_BBD"/>
    <property type="match status" value="1"/>
</dbReference>
<dbReference type="InterPro" id="IPR036875">
    <property type="entry name" value="Znf_CCHC_sf"/>
</dbReference>
<dbReference type="InParanoid" id="A0A1Q3BZR9"/>
<evidence type="ECO:0000313" key="5">
    <source>
        <dbReference type="Proteomes" id="UP000187406"/>
    </source>
</evidence>
<protein>
    <submittedName>
        <fullName evidence="4">Zf-CCHC domain-containing protein/UBN2_2 domain-containing protein</fullName>
    </submittedName>
</protein>
<evidence type="ECO:0000256" key="1">
    <source>
        <dbReference type="PROSITE-ProRule" id="PRU00047"/>
    </source>
</evidence>
<dbReference type="GO" id="GO:0003676">
    <property type="term" value="F:nucleic acid binding"/>
    <property type="evidence" value="ECO:0007669"/>
    <property type="project" value="InterPro"/>
</dbReference>
<name>A0A1Q3BZR9_CEPFO</name>